<evidence type="ECO:0000313" key="16">
    <source>
        <dbReference type="RefSeq" id="XP_006813233.1"/>
    </source>
</evidence>
<dbReference type="RefSeq" id="XP_006813233.1">
    <property type="nucleotide sequence ID" value="XM_006813170.1"/>
</dbReference>
<dbReference type="SUPFAM" id="SSF48403">
    <property type="entry name" value="Ankyrin repeat"/>
    <property type="match status" value="1"/>
</dbReference>
<keyword evidence="6" id="KW-0770">Synapse</keyword>
<dbReference type="Gene3D" id="1.25.40.10">
    <property type="entry name" value="Tetratricopeptide repeat domain"/>
    <property type="match status" value="1"/>
</dbReference>
<keyword evidence="15" id="KW-1185">Reference proteome</keyword>
<evidence type="ECO:0000256" key="1">
    <source>
        <dbReference type="ARBA" id="ARBA00022553"/>
    </source>
</evidence>
<accession>A0ABM0LZP2</accession>
<evidence type="ECO:0000256" key="4">
    <source>
        <dbReference type="ARBA" id="ARBA00022803"/>
    </source>
</evidence>
<dbReference type="PANTHER" id="PTHR24166:SF55">
    <property type="entry name" value="ROLLING PEBBLES, ISOFORM B"/>
    <property type="match status" value="1"/>
</dbReference>
<feature type="region of interest" description="Disordered" evidence="13">
    <location>
        <begin position="1451"/>
        <end position="1489"/>
    </location>
</feature>
<keyword evidence="3 11" id="KW-0863">Zinc-finger</keyword>
<evidence type="ECO:0000256" key="2">
    <source>
        <dbReference type="ARBA" id="ARBA00022737"/>
    </source>
</evidence>
<feature type="repeat" description="ANK" evidence="10">
    <location>
        <begin position="1145"/>
        <end position="1177"/>
    </location>
</feature>
<dbReference type="PROSITE" id="PS50088">
    <property type="entry name" value="ANK_REPEAT"/>
    <property type="match status" value="5"/>
</dbReference>
<keyword evidence="3 11" id="KW-0479">Metal-binding</keyword>
<dbReference type="Gene3D" id="3.40.50.300">
    <property type="entry name" value="P-loop containing nucleotide triphosphate hydrolases"/>
    <property type="match status" value="1"/>
</dbReference>
<dbReference type="Pfam" id="PF25521">
    <property type="entry name" value="WHD_TANC1"/>
    <property type="match status" value="1"/>
</dbReference>
<feature type="compositionally biased region" description="Basic and acidic residues" evidence="13">
    <location>
        <begin position="1451"/>
        <end position="1466"/>
    </location>
</feature>
<dbReference type="Pfam" id="PF12796">
    <property type="entry name" value="Ank_2"/>
    <property type="match status" value="2"/>
</dbReference>
<dbReference type="InterPro" id="IPR058018">
    <property type="entry name" value="AAA_lid_TANC1/2"/>
</dbReference>
<feature type="domain" description="RING-type" evidence="14">
    <location>
        <begin position="8"/>
        <end position="46"/>
    </location>
</feature>
<feature type="repeat" description="ANK" evidence="10">
    <location>
        <begin position="1178"/>
        <end position="1210"/>
    </location>
</feature>
<evidence type="ECO:0000256" key="7">
    <source>
        <dbReference type="ARBA" id="ARBA00023043"/>
    </source>
</evidence>
<dbReference type="InterPro" id="IPR011990">
    <property type="entry name" value="TPR-like_helical_dom_sf"/>
</dbReference>
<evidence type="ECO:0000256" key="6">
    <source>
        <dbReference type="ARBA" id="ARBA00023018"/>
    </source>
</evidence>
<feature type="repeat" description="ANK" evidence="10">
    <location>
        <begin position="1211"/>
        <end position="1243"/>
    </location>
</feature>
<dbReference type="PANTHER" id="PTHR24166">
    <property type="entry name" value="ROLLING PEBBLES, ISOFORM B"/>
    <property type="match status" value="1"/>
</dbReference>
<evidence type="ECO:0000256" key="9">
    <source>
        <dbReference type="ARBA" id="ARBA00038259"/>
    </source>
</evidence>
<evidence type="ECO:0000256" key="12">
    <source>
        <dbReference type="PROSITE-ProRule" id="PRU00339"/>
    </source>
</evidence>
<evidence type="ECO:0000313" key="15">
    <source>
        <dbReference type="Proteomes" id="UP000694865"/>
    </source>
</evidence>
<dbReference type="SMART" id="SM00248">
    <property type="entry name" value="ANK"/>
    <property type="match status" value="9"/>
</dbReference>
<dbReference type="InterPro" id="IPR036770">
    <property type="entry name" value="Ankyrin_rpt-contain_sf"/>
</dbReference>
<name>A0ABM0LZP2_SACKO</name>
<evidence type="ECO:0000256" key="13">
    <source>
        <dbReference type="SAM" id="MobiDB-lite"/>
    </source>
</evidence>
<evidence type="ECO:0000256" key="8">
    <source>
        <dbReference type="ARBA" id="ARBA00034110"/>
    </source>
</evidence>
<proteinExistence type="inferred from homology"/>
<dbReference type="InterPro" id="IPR002110">
    <property type="entry name" value="Ankyrin_rpt"/>
</dbReference>
<gene>
    <name evidence="16" type="primary">LOC102808122</name>
</gene>
<keyword evidence="4 12" id="KW-0802">TPR repeat</keyword>
<dbReference type="InterPro" id="IPR027417">
    <property type="entry name" value="P-loop_NTPase"/>
</dbReference>
<reference evidence="16" key="1">
    <citation type="submission" date="2025-08" db="UniProtKB">
        <authorList>
            <consortium name="RefSeq"/>
        </authorList>
    </citation>
    <scope>IDENTIFICATION</scope>
    <source>
        <tissue evidence="16">Testes</tissue>
    </source>
</reference>
<sequence length="1574" mass="174298">MEVNSTCCPACELPFDKGKKRKLIDTCGHARCYTCMFSVEECPLCTKVGDLDNGANGHSELVDVPPIPPPPNPAVLIDHCTQTTPKNTPKQQPPEIPVRSKFFDVPTLSSPPPIPPPPKLDSISVYKSYCNQDDADADALDDHHGNNLDDDDVVHTSDIDVVSDARKEEEACKEVPVTNMDYPLSPPPPSVDEAAQALMDRLGYLLKAKVNHHDNLETVAEEPLAEISECLMPVTSVKIAEHVILAKESLPSPRITHQETNPVEMNNSRQISSCSVNQSSFTSVSSLDSCDITHDKPTSTSTLGTPSPLHAASSDERTPNTTGSRDSCRGDIGFDQSFESTTSSLSMSPCIPLKASTPMVNSTSTGRPHSVSTTNPNAVEDIPMFAEQRKAAIRRSLRAHMQKHPDLKVRFAPYKPPQINLQSLRFEVPSVQDDPTFIGRDWVLNEIEQHLSCDSAPNNSGIIITGSAGYGKTALIAKLVSGSEVGKDFMNSGTVEDFDGVQMNGLVNGLNGIGSTDTLTRRMKQQSDRVYKALSSRVVAYHFCQTDNLTTCLVPEFIHSLAAQLSQSPQLHEFKDMLVSEPHLQNILSMKECIQNPSSAFLTGIIEPLSTLKQQGKLSSDCVILIDSIHEGEIHKSDYGDSIASFVIKHANQFPCWLKLIITVRTSAQDLLKLLPFHRINLDRGITDKIPRDIQHYITYRLNHSSNIRNNVSLSGKLEYAMQTRFIAHLQSLSEGCFLYVKLVLDLIERGHIVIKSSNYKVLPVCLTEVYLLLCNIHFSNMSAFEKVMPILEAALASLHPLTDEELLDAANAGFTMRFLSPDEFQRRMDLLSGLLVLRNDQTRMFYHPSFREWLMRRDESETVEYLCAQRNGHALLAFKLSKQSPKLVGAKALELGHHILNAHIYKTLGRQLGYSSRELQAIWMSLNAADLSVSLAGIQNLFSPNIKVSRLLLLAGANPNIRTDVFGNAPILCVAAKEGYTEMVSLLLEFRATVDAVSEDGVTSLCFAAGSDQVEIIRMLLIKRAKIYHIDNKGQCALVHAARAGKLEAISFLLQAEWRESASLNKSKAMQQALVGAAAMGHKEVISFLLDLAELSHGSEGVMIDSYDSLLNETPLTAAIQNGKIEVVKLLLKWGANVHIGNKEGFTPLMLAVKGGFWEIVDILLYYHAAIEETDRHGRTPLMIAAAEGHLAVLELLLSKGASVTKCDKEGLTSLCWSCLKGHIHCLRSLLERGSAVNYTDKNGRTPLDLASFFGDPHVVHLLLEKGAHLEHVDYSGMRPLDRAIGCRNSTVVAVLLKKGAKLGPAAWAMATAKPDIMALLIKKVMDDGNNLYKKGKYREACHKYQYALKKFPTEGFGEEIRTFKELKTNLFLNVSRCRRKMNDISAAVEYATKALEMKPSSFEAYYARARAKRAMRQYGPALQDLIDAIQIAPGNKEVRRLMVRVKEECKEQTRMERESDKDSVEANSDMTNNGTHDLSSPESQRMRYPDVYSMTRGLTCSESASTLRDSNKNLKTRGSDTALYGQHVKHEQRRLRLERLQDDFQRSLDKDVPYYDLPTPTAISTGRGATAL</sequence>
<organism evidence="15 16">
    <name type="scientific">Saccoglossus kowalevskii</name>
    <name type="common">Acorn worm</name>
    <dbReference type="NCBI Taxonomy" id="10224"/>
    <lineage>
        <taxon>Eukaryota</taxon>
        <taxon>Metazoa</taxon>
        <taxon>Hemichordata</taxon>
        <taxon>Enteropneusta</taxon>
        <taxon>Harrimaniidae</taxon>
        <taxon>Saccoglossus</taxon>
    </lineage>
</organism>
<dbReference type="PROSITE" id="PS50089">
    <property type="entry name" value="ZF_RING_2"/>
    <property type="match status" value="1"/>
</dbReference>
<feature type="compositionally biased region" description="Polar residues" evidence="13">
    <location>
        <begin position="1467"/>
        <end position="1485"/>
    </location>
</feature>
<evidence type="ECO:0000256" key="10">
    <source>
        <dbReference type="PROSITE-ProRule" id="PRU00023"/>
    </source>
</evidence>
<dbReference type="InterPro" id="IPR001841">
    <property type="entry name" value="Znf_RING"/>
</dbReference>
<keyword evidence="5" id="KW-0862">Zinc</keyword>
<feature type="repeat" description="TPR" evidence="12">
    <location>
        <begin position="1370"/>
        <end position="1403"/>
    </location>
</feature>
<feature type="repeat" description="ANK" evidence="10">
    <location>
        <begin position="1112"/>
        <end position="1144"/>
    </location>
</feature>
<feature type="region of interest" description="Disordered" evidence="13">
    <location>
        <begin position="295"/>
        <end position="349"/>
    </location>
</feature>
<protein>
    <submittedName>
        <fullName evidence="16">Protein TANC2-like</fullName>
    </submittedName>
</protein>
<dbReference type="InterPro" id="IPR019734">
    <property type="entry name" value="TPR_rpt"/>
</dbReference>
<dbReference type="SMART" id="SM00028">
    <property type="entry name" value="TPR"/>
    <property type="match status" value="3"/>
</dbReference>
<evidence type="ECO:0000259" key="14">
    <source>
        <dbReference type="PROSITE" id="PS50089"/>
    </source>
</evidence>
<dbReference type="PROSITE" id="PS50297">
    <property type="entry name" value="ANK_REP_REGION"/>
    <property type="match status" value="4"/>
</dbReference>
<evidence type="ECO:0000256" key="3">
    <source>
        <dbReference type="ARBA" id="ARBA00022771"/>
    </source>
</evidence>
<dbReference type="PROSITE" id="PS50005">
    <property type="entry name" value="TPR"/>
    <property type="match status" value="1"/>
</dbReference>
<evidence type="ECO:0000256" key="11">
    <source>
        <dbReference type="PROSITE-ProRule" id="PRU00175"/>
    </source>
</evidence>
<dbReference type="SUPFAM" id="SSF52540">
    <property type="entry name" value="P-loop containing nucleoside triphosphate hydrolases"/>
    <property type="match status" value="1"/>
</dbReference>
<comment type="similarity">
    <text evidence="9">Belongs to the TANC family.</text>
</comment>
<dbReference type="Pfam" id="PF25520">
    <property type="entry name" value="AAA_lid_TANC1"/>
    <property type="match status" value="1"/>
</dbReference>
<dbReference type="InterPro" id="IPR050889">
    <property type="entry name" value="Dendritic_Spine_Reg/Scaffold"/>
</dbReference>
<dbReference type="Gene3D" id="1.25.40.20">
    <property type="entry name" value="Ankyrin repeat-containing domain"/>
    <property type="match status" value="2"/>
</dbReference>
<feature type="compositionally biased region" description="Low complexity" evidence="13">
    <location>
        <begin position="337"/>
        <end position="348"/>
    </location>
</feature>
<dbReference type="SUPFAM" id="SSF48452">
    <property type="entry name" value="TPR-like"/>
    <property type="match status" value="1"/>
</dbReference>
<dbReference type="InterPro" id="IPR058056">
    <property type="entry name" value="WH_TANC1/2"/>
</dbReference>
<comment type="subcellular location">
    <subcellularLocation>
        <location evidence="8">Postsynapse</location>
    </subcellularLocation>
</comment>
<dbReference type="Pfam" id="PF13637">
    <property type="entry name" value="Ank_4"/>
    <property type="match status" value="1"/>
</dbReference>
<feature type="repeat" description="ANK" evidence="10">
    <location>
        <begin position="1244"/>
        <end position="1276"/>
    </location>
</feature>
<dbReference type="Proteomes" id="UP000694865">
    <property type="component" value="Unplaced"/>
</dbReference>
<feature type="compositionally biased region" description="Low complexity" evidence="13">
    <location>
        <begin position="298"/>
        <end position="309"/>
    </location>
</feature>
<keyword evidence="2" id="KW-0677">Repeat</keyword>
<keyword evidence="1" id="KW-0597">Phosphoprotein</keyword>
<evidence type="ECO:0000256" key="5">
    <source>
        <dbReference type="ARBA" id="ARBA00022833"/>
    </source>
</evidence>
<keyword evidence="7 10" id="KW-0040">ANK repeat</keyword>
<dbReference type="GeneID" id="102808122"/>